<name>A0ABR3S5Q7_9PLEO</name>
<proteinExistence type="predicted"/>
<dbReference type="Proteomes" id="UP001521785">
    <property type="component" value="Unassembled WGS sequence"/>
</dbReference>
<reference evidence="1 2" key="1">
    <citation type="submission" date="2024-02" db="EMBL/GenBank/DDBJ databases">
        <title>De novo assembly and annotation of 12 fungi associated with fruit tree decline syndrome in Ontario, Canada.</title>
        <authorList>
            <person name="Sulman M."/>
            <person name="Ellouze W."/>
            <person name="Ilyukhin E."/>
        </authorList>
    </citation>
    <scope>NUCLEOTIDE SEQUENCE [LARGE SCALE GENOMIC DNA]</scope>
    <source>
        <strain evidence="1 2">M42-189</strain>
    </source>
</reference>
<dbReference type="EMBL" id="JAKJXO020000001">
    <property type="protein sequence ID" value="KAL1611977.1"/>
    <property type="molecule type" value="Genomic_DNA"/>
</dbReference>
<keyword evidence="2" id="KW-1185">Reference proteome</keyword>
<sequence>MADPSPTMSLWLDGRQTIQLGQKGSAGTTPVLKVHMHDTSHAARLVIPSYEPSTRSFNLRRALQCGIFDLYDAESHTKIAVPHEDVQPEELTVEARAPLKLFNLKLDPQDNFWTELLTPGHTYEIYWAPNNNNTPWAYRGEAHQDAPERLPIRLGKQPFTYTLLDDATKPLHLSVSVKPTDKTCYMSGDPQFGLKLEVTSQHDEVITMCLDKTPLKELHGLEEIVEVVDEEGQQVDWGYGIGCWDGDSPERFPADDMFEELKPGVPYEETFWLTKVDEKGHGGELTDLESGKKYTGEVSKTLLNTLGNYQVGTKEQLLAGSEQEKKDRWAGRRGLVFLDVSDPFAFETV</sequence>
<accession>A0ABR3S5Q7</accession>
<gene>
    <name evidence="1" type="ORF">SLS60_000200</name>
</gene>
<protein>
    <submittedName>
        <fullName evidence="1">Uncharacterized protein</fullName>
    </submittedName>
</protein>
<comment type="caution">
    <text evidence="1">The sequence shown here is derived from an EMBL/GenBank/DDBJ whole genome shotgun (WGS) entry which is preliminary data.</text>
</comment>
<organism evidence="1 2">
    <name type="scientific">Paraconiothyrium brasiliense</name>
    <dbReference type="NCBI Taxonomy" id="300254"/>
    <lineage>
        <taxon>Eukaryota</taxon>
        <taxon>Fungi</taxon>
        <taxon>Dikarya</taxon>
        <taxon>Ascomycota</taxon>
        <taxon>Pezizomycotina</taxon>
        <taxon>Dothideomycetes</taxon>
        <taxon>Pleosporomycetidae</taxon>
        <taxon>Pleosporales</taxon>
        <taxon>Massarineae</taxon>
        <taxon>Didymosphaeriaceae</taxon>
        <taxon>Paraconiothyrium</taxon>
    </lineage>
</organism>
<evidence type="ECO:0000313" key="1">
    <source>
        <dbReference type="EMBL" id="KAL1611977.1"/>
    </source>
</evidence>
<evidence type="ECO:0000313" key="2">
    <source>
        <dbReference type="Proteomes" id="UP001521785"/>
    </source>
</evidence>